<accession>A0A1X0R7A9</accession>
<evidence type="ECO:0000256" key="2">
    <source>
        <dbReference type="SAM" id="SignalP"/>
    </source>
</evidence>
<dbReference type="InterPro" id="IPR014867">
    <property type="entry name" value="Spore_coat_CotH_CotH2/3/7"/>
</dbReference>
<dbReference type="AlphaFoldDB" id="A0A1X0R7A9"/>
<feature type="compositionally biased region" description="Low complexity" evidence="1">
    <location>
        <begin position="543"/>
        <end position="556"/>
    </location>
</feature>
<dbReference type="Gene3D" id="2.60.40.10">
    <property type="entry name" value="Immunoglobulins"/>
    <property type="match status" value="1"/>
</dbReference>
<name>A0A1X0R7A9_RHIZD</name>
<organism evidence="3">
    <name type="scientific">Rhizopus microsporus var. microsporus</name>
    <dbReference type="NCBI Taxonomy" id="86635"/>
    <lineage>
        <taxon>Eukaryota</taxon>
        <taxon>Fungi</taxon>
        <taxon>Fungi incertae sedis</taxon>
        <taxon>Mucoromycota</taxon>
        <taxon>Mucoromycotina</taxon>
        <taxon>Mucoromycetes</taxon>
        <taxon>Mucorales</taxon>
        <taxon>Mucorineae</taxon>
        <taxon>Rhizopodaceae</taxon>
        <taxon>Rhizopus</taxon>
    </lineage>
</organism>
<feature type="region of interest" description="Disordered" evidence="1">
    <location>
        <begin position="543"/>
        <end position="564"/>
    </location>
</feature>
<feature type="chain" id="PRO_5012394146" description="Coth-domain-containing protein" evidence="2">
    <location>
        <begin position="18"/>
        <end position="601"/>
    </location>
</feature>
<dbReference type="InterPro" id="IPR013783">
    <property type="entry name" value="Ig-like_fold"/>
</dbReference>
<evidence type="ECO:0000256" key="1">
    <source>
        <dbReference type="SAM" id="MobiDB-lite"/>
    </source>
</evidence>
<feature type="signal peptide" evidence="2">
    <location>
        <begin position="1"/>
        <end position="17"/>
    </location>
</feature>
<gene>
    <name evidence="3" type="ORF">BCV72DRAFT_289661</name>
</gene>
<dbReference type="EMBL" id="KV921896">
    <property type="protein sequence ID" value="ORE07925.1"/>
    <property type="molecule type" value="Genomic_DNA"/>
</dbReference>
<dbReference type="VEuPathDB" id="FungiDB:BCV72DRAFT_289661"/>
<sequence length="601" mass="66768">MKSLSFIAFTFIAAVNAANVTFKVIAPSAKSSVQVNVNGSLTDLKAKDPDVPLYIGSANLDDGQSYKYVVDGTAESFDRKLNGTSTKNEFFERPITYATHIPELPSILQEGSWTRGATDDPIWDSNYIPTIFVTGQQEQMNDLIENVPKTTYQAKITFIGPDNVTTFENCTFGLHRPGRKHNDAKQSWIWALPEGQFMAKRNWFKIRHMEEDPTQLREKLYADIARKMGTYANEANMIRFFINKEGMGTFNMLDDVVMYSYINAMFYNGNTPEQFGGLYDGASGASFQYPGNMDSFVPNVESPLDQDALIPFAKSFASVDFSNDDQVKAISEYFDYDQFLRFMVLEFLTADWDGYWQEQTNDGAYIDVNDNNKVYYLAQDFDATFGVNLDQPREFVNTPYTDFPTKFPNAVVINNLLKNPSIKSTFEKYLTTTVQEIFNNATLGPFVLARHEFYAPDLKWDRSIKQRSPGNIFGWTFEQTYDNLFEGVSASGGTGGGAEWGLLEWVAAKESAVRKALNLSQKVAIAAASEPPAASSVAKAPVSSSPVVSSSSSPVPGKTNKAQAVPANVNKEAASVTSSAHKVVPQILSVMSIACALFLFY</sequence>
<dbReference type="Pfam" id="PF08757">
    <property type="entry name" value="CotH"/>
    <property type="match status" value="1"/>
</dbReference>
<dbReference type="Proteomes" id="UP000242414">
    <property type="component" value="Unassembled WGS sequence"/>
</dbReference>
<dbReference type="OrthoDB" id="2387105at2759"/>
<proteinExistence type="predicted"/>
<evidence type="ECO:0008006" key="4">
    <source>
        <dbReference type="Google" id="ProtNLM"/>
    </source>
</evidence>
<evidence type="ECO:0000313" key="3">
    <source>
        <dbReference type="EMBL" id="ORE07925.1"/>
    </source>
</evidence>
<keyword evidence="2" id="KW-0732">Signal</keyword>
<protein>
    <recommendedName>
        <fullName evidence="4">Coth-domain-containing protein</fullName>
    </recommendedName>
</protein>
<reference evidence="3" key="1">
    <citation type="journal article" date="2016" name="Proc. Natl. Acad. Sci. U.S.A.">
        <title>Lipid metabolic changes in an early divergent fungus govern the establishment of a mutualistic symbiosis with endobacteria.</title>
        <authorList>
            <person name="Lastovetsky O.A."/>
            <person name="Gaspar M.L."/>
            <person name="Mondo S.J."/>
            <person name="LaButti K.M."/>
            <person name="Sandor L."/>
            <person name="Grigoriev I.V."/>
            <person name="Henry S.A."/>
            <person name="Pawlowska T.E."/>
        </authorList>
    </citation>
    <scope>NUCLEOTIDE SEQUENCE [LARGE SCALE GENOMIC DNA]</scope>
    <source>
        <strain evidence="3">ATCC 52814</strain>
    </source>
</reference>